<feature type="region of interest" description="Disordered" evidence="7">
    <location>
        <begin position="15"/>
        <end position="45"/>
    </location>
</feature>
<dbReference type="GO" id="GO:0001664">
    <property type="term" value="F:G protein-coupled receptor binding"/>
    <property type="evidence" value="ECO:0007669"/>
    <property type="project" value="TreeGrafter"/>
</dbReference>
<dbReference type="Pfam" id="PF00503">
    <property type="entry name" value="G-alpha"/>
    <property type="match status" value="1"/>
</dbReference>
<evidence type="ECO:0000256" key="2">
    <source>
        <dbReference type="ARBA" id="ARBA00022741"/>
    </source>
</evidence>
<evidence type="ECO:0008006" key="10">
    <source>
        <dbReference type="Google" id="ProtNLM"/>
    </source>
</evidence>
<dbReference type="Proteomes" id="UP000281553">
    <property type="component" value="Unassembled WGS sequence"/>
</dbReference>
<evidence type="ECO:0000256" key="4">
    <source>
        <dbReference type="ARBA" id="ARBA00023224"/>
    </source>
</evidence>
<evidence type="ECO:0000256" key="1">
    <source>
        <dbReference type="ARBA" id="ARBA00011356"/>
    </source>
</evidence>
<dbReference type="GO" id="GO:0046872">
    <property type="term" value="F:metal ion binding"/>
    <property type="evidence" value="ECO:0007669"/>
    <property type="project" value="UniProtKB-KW"/>
</dbReference>
<dbReference type="AlphaFoldDB" id="A0A3P7L1S4"/>
<dbReference type="SUPFAM" id="SSF52540">
    <property type="entry name" value="P-loop containing nucleoside triphosphate hydrolases"/>
    <property type="match status" value="1"/>
</dbReference>
<keyword evidence="6" id="KW-0479">Metal-binding</keyword>
<dbReference type="EMBL" id="UYRU01049736">
    <property type="protein sequence ID" value="VDN10694.1"/>
    <property type="molecule type" value="Genomic_DNA"/>
</dbReference>
<dbReference type="PANTHER" id="PTHR10218">
    <property type="entry name" value="GTP-BINDING PROTEIN ALPHA SUBUNIT"/>
    <property type="match status" value="1"/>
</dbReference>
<dbReference type="OrthoDB" id="5817230at2759"/>
<dbReference type="GO" id="GO:0003924">
    <property type="term" value="F:GTPase activity"/>
    <property type="evidence" value="ECO:0007669"/>
    <property type="project" value="InterPro"/>
</dbReference>
<dbReference type="InterPro" id="IPR001019">
    <property type="entry name" value="Gprotein_alpha_su"/>
</dbReference>
<feature type="binding site" evidence="5">
    <location>
        <begin position="52"/>
        <end position="57"/>
    </location>
    <ligand>
        <name>GTP</name>
        <dbReference type="ChEBI" id="CHEBI:37565"/>
    </ligand>
</feature>
<proteinExistence type="predicted"/>
<evidence type="ECO:0000256" key="6">
    <source>
        <dbReference type="PIRSR" id="PIRSR601019-2"/>
    </source>
</evidence>
<comment type="subunit">
    <text evidence="1">G proteins are composed of 3 units; alpha, beta and gamma. The alpha chain contains the guanine nucleotide binding site.</text>
</comment>
<evidence type="ECO:0000256" key="7">
    <source>
        <dbReference type="SAM" id="MobiDB-lite"/>
    </source>
</evidence>
<dbReference type="PANTHER" id="PTHR10218:SF360">
    <property type="entry name" value="GUANINE NUCLEOTIDE-BINDING PROTEIN SUBUNIT ALPHA HOMOLOG"/>
    <property type="match status" value="1"/>
</dbReference>
<dbReference type="GO" id="GO:0007188">
    <property type="term" value="P:adenylate cyclase-modulating G protein-coupled receptor signaling pathway"/>
    <property type="evidence" value="ECO:0007669"/>
    <property type="project" value="TreeGrafter"/>
</dbReference>
<reference evidence="8 9" key="1">
    <citation type="submission" date="2018-11" db="EMBL/GenBank/DDBJ databases">
        <authorList>
            <consortium name="Pathogen Informatics"/>
        </authorList>
    </citation>
    <scope>NUCLEOTIDE SEQUENCE [LARGE SCALE GENOMIC DNA]</scope>
</reference>
<dbReference type="GO" id="GO:0005737">
    <property type="term" value="C:cytoplasm"/>
    <property type="evidence" value="ECO:0007669"/>
    <property type="project" value="TreeGrafter"/>
</dbReference>
<keyword evidence="9" id="KW-1185">Reference proteome</keyword>
<accession>A0A3P7L1S4</accession>
<keyword evidence="4" id="KW-0807">Transducer</keyword>
<protein>
    <recommendedName>
        <fullName evidence="10">G-protein alpha subunit</fullName>
    </recommendedName>
</protein>
<evidence type="ECO:0000256" key="3">
    <source>
        <dbReference type="ARBA" id="ARBA00023134"/>
    </source>
</evidence>
<dbReference type="GO" id="GO:0005834">
    <property type="term" value="C:heterotrimeric G-protein complex"/>
    <property type="evidence" value="ECO:0007669"/>
    <property type="project" value="TreeGrafter"/>
</dbReference>
<dbReference type="Gene3D" id="3.40.50.300">
    <property type="entry name" value="P-loop containing nucleotide triphosphate hydrolases"/>
    <property type="match status" value="1"/>
</dbReference>
<name>A0A3P7L1S4_DIBLA</name>
<keyword evidence="3 5" id="KW-0342">GTP-binding</keyword>
<dbReference type="InterPro" id="IPR027417">
    <property type="entry name" value="P-loop_NTPase"/>
</dbReference>
<gene>
    <name evidence="8" type="ORF">DILT_LOCUS6525</name>
</gene>
<evidence type="ECO:0000256" key="5">
    <source>
        <dbReference type="PIRSR" id="PIRSR601019-1"/>
    </source>
</evidence>
<dbReference type="Gene3D" id="1.10.400.10">
    <property type="entry name" value="GI Alpha 1, domain 2-like"/>
    <property type="match status" value="1"/>
</dbReference>
<evidence type="ECO:0000313" key="9">
    <source>
        <dbReference type="Proteomes" id="UP000281553"/>
    </source>
</evidence>
<dbReference type="GO" id="GO:0031683">
    <property type="term" value="F:G-protein beta/gamma-subunit complex binding"/>
    <property type="evidence" value="ECO:0007669"/>
    <property type="project" value="InterPro"/>
</dbReference>
<dbReference type="PROSITE" id="PS51882">
    <property type="entry name" value="G_ALPHA"/>
    <property type="match status" value="1"/>
</dbReference>
<organism evidence="8 9">
    <name type="scientific">Dibothriocephalus latus</name>
    <name type="common">Fish tapeworm</name>
    <name type="synonym">Diphyllobothrium latum</name>
    <dbReference type="NCBI Taxonomy" id="60516"/>
    <lineage>
        <taxon>Eukaryota</taxon>
        <taxon>Metazoa</taxon>
        <taxon>Spiralia</taxon>
        <taxon>Lophotrochozoa</taxon>
        <taxon>Platyhelminthes</taxon>
        <taxon>Cestoda</taxon>
        <taxon>Eucestoda</taxon>
        <taxon>Diphyllobothriidea</taxon>
        <taxon>Diphyllobothriidae</taxon>
        <taxon>Dibothriocephalus</taxon>
    </lineage>
</organism>
<dbReference type="InterPro" id="IPR011025">
    <property type="entry name" value="GproteinA_insert"/>
</dbReference>
<evidence type="ECO:0000313" key="8">
    <source>
        <dbReference type="EMBL" id="VDN10694.1"/>
    </source>
</evidence>
<feature type="binding site" evidence="6">
    <location>
        <position position="56"/>
    </location>
    <ligand>
        <name>Mg(2+)</name>
        <dbReference type="ChEBI" id="CHEBI:18420"/>
    </ligand>
</feature>
<dbReference type="GO" id="GO:0005525">
    <property type="term" value="F:GTP binding"/>
    <property type="evidence" value="ECO:0007669"/>
    <property type="project" value="UniProtKB-KW"/>
</dbReference>
<keyword evidence="2 5" id="KW-0547">Nucleotide-binding</keyword>
<keyword evidence="6" id="KW-0460">Magnesium</keyword>
<sequence length="107" mass="11966">MRGFVSALSCCRVPAPKANDSEKPFSKSSQKTAKSPPKRRNDQRILLLGTGESGKSTFLKQMKIIAGKKFKEAELMTFRDIIYDNVYKGVLFLLQVRTSVDTCFAIS</sequence>